<dbReference type="AlphaFoldDB" id="A0AAV3UDQ3"/>
<protein>
    <submittedName>
        <fullName evidence="2">Uncharacterized protein</fullName>
    </submittedName>
</protein>
<name>A0AAV3UDQ3_9EURY</name>
<comment type="caution">
    <text evidence="2">The sequence shown here is derived from an EMBL/GenBank/DDBJ whole genome shotgun (WGS) entry which is preliminary data.</text>
</comment>
<proteinExistence type="predicted"/>
<dbReference type="Proteomes" id="UP001501729">
    <property type="component" value="Unassembled WGS sequence"/>
</dbReference>
<evidence type="ECO:0000313" key="2">
    <source>
        <dbReference type="EMBL" id="GAA5043866.1"/>
    </source>
</evidence>
<feature type="compositionally biased region" description="Basic and acidic residues" evidence="1">
    <location>
        <begin position="10"/>
        <end position="22"/>
    </location>
</feature>
<sequence length="94" mass="10758">MHVQHPRGRPFHDLRTNRVESSDKIASDDRDIVLTFSDRLNLLAQQYTDYRHEKLLRHCTIIAEQLDGGRLPIVGVKPPGLEAANGLRRRVPLP</sequence>
<feature type="region of interest" description="Disordered" evidence="1">
    <location>
        <begin position="1"/>
        <end position="22"/>
    </location>
</feature>
<evidence type="ECO:0000313" key="3">
    <source>
        <dbReference type="Proteomes" id="UP001501729"/>
    </source>
</evidence>
<reference evidence="2 3" key="1">
    <citation type="journal article" date="2019" name="Int. J. Syst. Evol. Microbiol.">
        <title>The Global Catalogue of Microorganisms (GCM) 10K type strain sequencing project: providing services to taxonomists for standard genome sequencing and annotation.</title>
        <authorList>
            <consortium name="The Broad Institute Genomics Platform"/>
            <consortium name="The Broad Institute Genome Sequencing Center for Infectious Disease"/>
            <person name="Wu L."/>
            <person name="Ma J."/>
        </authorList>
    </citation>
    <scope>NUCLEOTIDE SEQUENCE [LARGE SCALE GENOMIC DNA]</scope>
    <source>
        <strain evidence="2 3">JCM 17504</strain>
    </source>
</reference>
<evidence type="ECO:0000256" key="1">
    <source>
        <dbReference type="SAM" id="MobiDB-lite"/>
    </source>
</evidence>
<accession>A0AAV3UDQ3</accession>
<dbReference type="EMBL" id="BAABKX010000001">
    <property type="protein sequence ID" value="GAA5043866.1"/>
    <property type="molecule type" value="Genomic_DNA"/>
</dbReference>
<gene>
    <name evidence="2" type="ORF">GCM10025751_09290</name>
</gene>
<keyword evidence="3" id="KW-1185">Reference proteome</keyword>
<organism evidence="2 3">
    <name type="scientific">Haladaptatus pallidirubidus</name>
    <dbReference type="NCBI Taxonomy" id="1008152"/>
    <lineage>
        <taxon>Archaea</taxon>
        <taxon>Methanobacteriati</taxon>
        <taxon>Methanobacteriota</taxon>
        <taxon>Stenosarchaea group</taxon>
        <taxon>Halobacteria</taxon>
        <taxon>Halobacteriales</taxon>
        <taxon>Haladaptataceae</taxon>
        <taxon>Haladaptatus</taxon>
    </lineage>
</organism>